<dbReference type="Proteomes" id="UP000002215">
    <property type="component" value="Chromosome"/>
</dbReference>
<feature type="transmembrane region" description="Helical" evidence="9">
    <location>
        <begin position="86"/>
        <end position="108"/>
    </location>
</feature>
<evidence type="ECO:0000256" key="2">
    <source>
        <dbReference type="ARBA" id="ARBA00004586"/>
    </source>
</evidence>
<dbReference type="KEGG" id="cpi:Cpin_6642"/>
<feature type="transmembrane region" description="Helical" evidence="9">
    <location>
        <begin position="296"/>
        <end position="312"/>
    </location>
</feature>
<accession>A0A979GAY4</accession>
<evidence type="ECO:0000256" key="8">
    <source>
        <dbReference type="ARBA" id="ARBA00023136"/>
    </source>
</evidence>
<evidence type="ECO:0000256" key="7">
    <source>
        <dbReference type="ARBA" id="ARBA00022989"/>
    </source>
</evidence>
<keyword evidence="3 10" id="KW-0328">Glycosyltransferase</keyword>
<evidence type="ECO:0000256" key="4">
    <source>
        <dbReference type="ARBA" id="ARBA00022679"/>
    </source>
</evidence>
<feature type="transmembrane region" description="Helical" evidence="9">
    <location>
        <begin position="6"/>
        <end position="24"/>
    </location>
</feature>
<keyword evidence="4" id="KW-0808">Transferase</keyword>
<evidence type="ECO:0000256" key="5">
    <source>
        <dbReference type="ARBA" id="ARBA00022692"/>
    </source>
</evidence>
<reference evidence="10 11" key="2">
    <citation type="journal article" date="2010" name="Stand. Genomic Sci.">
        <title>Complete genome sequence of Chitinophaga pinensis type strain (UQM 2034).</title>
        <authorList>
            <person name="Glavina Del Rio T."/>
            <person name="Abt B."/>
            <person name="Spring S."/>
            <person name="Lapidus A."/>
            <person name="Nolan M."/>
            <person name="Tice H."/>
            <person name="Copeland A."/>
            <person name="Cheng J.F."/>
            <person name="Chen F."/>
            <person name="Bruce D."/>
            <person name="Goodwin L."/>
            <person name="Pitluck S."/>
            <person name="Ivanova N."/>
            <person name="Mavromatis K."/>
            <person name="Mikhailova N."/>
            <person name="Pati A."/>
            <person name="Chen A."/>
            <person name="Palaniappan K."/>
            <person name="Land M."/>
            <person name="Hauser L."/>
            <person name="Chang Y.J."/>
            <person name="Jeffries C.D."/>
            <person name="Chain P."/>
            <person name="Saunders E."/>
            <person name="Detter J.C."/>
            <person name="Brettin T."/>
            <person name="Rohde M."/>
            <person name="Goker M."/>
            <person name="Bristow J."/>
            <person name="Eisen J.A."/>
            <person name="Markowitz V."/>
            <person name="Hugenholtz P."/>
            <person name="Kyrpides N.C."/>
            <person name="Klenk H.P."/>
            <person name="Lucas S."/>
        </authorList>
    </citation>
    <scope>NUCLEOTIDE SEQUENCE [LARGE SCALE GENOMIC DNA]</scope>
    <source>
        <strain evidence="11">ATCC 43595 / DSM 2588 / LMG 13176 / NBRC 15968 / NCIMB 11800 / UQM 2034</strain>
    </source>
</reference>
<feature type="transmembrane region" description="Helical" evidence="9">
    <location>
        <begin position="120"/>
        <end position="140"/>
    </location>
</feature>
<proteinExistence type="predicted"/>
<feature type="transmembrane region" description="Helical" evidence="9">
    <location>
        <begin position="213"/>
        <end position="230"/>
    </location>
</feature>
<feature type="transmembrane region" description="Helical" evidence="9">
    <location>
        <begin position="344"/>
        <end position="362"/>
    </location>
</feature>
<dbReference type="AlphaFoldDB" id="A0A979GAY4"/>
<organism evidence="10 11">
    <name type="scientific">Chitinophaga pinensis (strain ATCC 43595 / DSM 2588 / LMG 13176 / NBRC 15968 / NCIMB 11800 / UQM 2034)</name>
    <dbReference type="NCBI Taxonomy" id="485918"/>
    <lineage>
        <taxon>Bacteria</taxon>
        <taxon>Pseudomonadati</taxon>
        <taxon>Bacteroidota</taxon>
        <taxon>Chitinophagia</taxon>
        <taxon>Chitinophagales</taxon>
        <taxon>Chitinophagaceae</taxon>
        <taxon>Chitinophaga</taxon>
    </lineage>
</organism>
<feature type="transmembrane region" description="Helical" evidence="9">
    <location>
        <begin position="318"/>
        <end position="337"/>
    </location>
</feature>
<evidence type="ECO:0000256" key="6">
    <source>
        <dbReference type="ARBA" id="ARBA00022824"/>
    </source>
</evidence>
<dbReference type="EMBL" id="CP001699">
    <property type="protein sequence ID" value="ACU64046.1"/>
    <property type="molecule type" value="Genomic_DNA"/>
</dbReference>
<keyword evidence="7 9" id="KW-1133">Transmembrane helix</keyword>
<protein>
    <submittedName>
        <fullName evidence="10">Alg9 family protein mannosyltransferase</fullName>
    </submittedName>
</protein>
<feature type="transmembrane region" description="Helical" evidence="9">
    <location>
        <begin position="175"/>
        <end position="201"/>
    </location>
</feature>
<dbReference type="GO" id="GO:0012505">
    <property type="term" value="C:endomembrane system"/>
    <property type="evidence" value="ECO:0007669"/>
    <property type="project" value="UniProtKB-SubCell"/>
</dbReference>
<evidence type="ECO:0000256" key="9">
    <source>
        <dbReference type="SAM" id="Phobius"/>
    </source>
</evidence>
<dbReference type="RefSeq" id="WP_012794209.1">
    <property type="nucleotide sequence ID" value="NC_013132.1"/>
</dbReference>
<evidence type="ECO:0000313" key="10">
    <source>
        <dbReference type="EMBL" id="ACU64046.1"/>
    </source>
</evidence>
<keyword evidence="8 9" id="KW-0472">Membrane</keyword>
<feature type="transmembrane region" description="Helical" evidence="9">
    <location>
        <begin position="266"/>
        <end position="289"/>
    </location>
</feature>
<keyword evidence="6" id="KW-0256">Endoplasmic reticulum</keyword>
<evidence type="ECO:0000313" key="11">
    <source>
        <dbReference type="Proteomes" id="UP000002215"/>
    </source>
</evidence>
<evidence type="ECO:0000256" key="3">
    <source>
        <dbReference type="ARBA" id="ARBA00022676"/>
    </source>
</evidence>
<sequence>MPPWLINRVIPVLALLLYGITAWISKGYYHYDEHYQIIEFAFFKMGLSDVKTLAWEYQAGIRSGIQPFIAFLICRSCYVLNIKDPYILAFVLRLLSVLLILPCKYFFYKVSVKSVPAGNGHQLFFLLATFFIWFFPYLSVRFSAENWSAMCLLMTVSLLMAGYSKEKDKQRRLIYASAFFLGLAFTIRFQSAFCVLGVIGWMLFVKREKGREMLIYISILIIPLLLEVLTDRWLYNKFVFAAYQYFLVNIVHDRASEFGTMTVLSYLWMLFSDMGWGVAVFAMLGLAILCIDYKNILLWIIVPFIIGHLIVPHKETRFMFPLMHFIPYLLLTVIVFLEKQKGFFATKGAVSLMVVFGIYNLVALTCLTRKLPGASDKDLTYYIHRKCRSEEVYLIFENNCHPYDPIWELGVKENFYAEKNIRYYTLDLVLDYLNIDVFKNKRIVLVATPDKLKDYNTTQLIKQLGLHKTMEIQPVLYSDKMLLYDNLKP</sequence>
<dbReference type="GO" id="GO:0000030">
    <property type="term" value="F:mannosyltransferase activity"/>
    <property type="evidence" value="ECO:0007669"/>
    <property type="project" value="TreeGrafter"/>
</dbReference>
<feature type="transmembrane region" description="Helical" evidence="9">
    <location>
        <begin position="147"/>
        <end position="163"/>
    </location>
</feature>
<dbReference type="PANTHER" id="PTHR22760">
    <property type="entry name" value="GLYCOSYLTRANSFERASE"/>
    <property type="match status" value="1"/>
</dbReference>
<gene>
    <name evidence="10" type="ordered locus">Cpin_6642</name>
</gene>
<reference evidence="11" key="1">
    <citation type="submission" date="2009-08" db="EMBL/GenBank/DDBJ databases">
        <title>The complete genome of Chitinophaga pinensis DSM 2588.</title>
        <authorList>
            <consortium name="US DOE Joint Genome Institute (JGI-PGF)"/>
            <person name="Lucas S."/>
            <person name="Copeland A."/>
            <person name="Lapidus A."/>
            <person name="Glavina del Rio T."/>
            <person name="Dalin E."/>
            <person name="Tice H."/>
            <person name="Bruce D."/>
            <person name="Goodwin L."/>
            <person name="Pitluck S."/>
            <person name="Kyrpides N."/>
            <person name="Mavromatis K."/>
            <person name="Ivanova N."/>
            <person name="Mikhailova N."/>
            <person name="Sims D."/>
            <person name="Meinche L."/>
            <person name="Brettin T."/>
            <person name="Detter J.C."/>
            <person name="Han C."/>
            <person name="Larimer F."/>
            <person name="Land M."/>
            <person name="Hauser L."/>
            <person name="Markowitz V."/>
            <person name="Cheng J.-F."/>
            <person name="Hugenholtz P."/>
            <person name="Woyke T."/>
            <person name="Wu D."/>
            <person name="Spring S."/>
            <person name="Klenk H.-P."/>
            <person name="Eisen J.A."/>
        </authorList>
    </citation>
    <scope>NUCLEOTIDE SEQUENCE [LARGE SCALE GENOMIC DNA]</scope>
    <source>
        <strain evidence="11">ATCC 43595 / DSM 2588 / LMG 13176 / NBRC 15968 / NCIMB 11800 / UQM 2034</strain>
    </source>
</reference>
<dbReference type="Pfam" id="PF03901">
    <property type="entry name" value="Glyco_transf_22"/>
    <property type="match status" value="1"/>
</dbReference>
<evidence type="ECO:0000256" key="1">
    <source>
        <dbReference type="ARBA" id="ARBA00004127"/>
    </source>
</evidence>
<comment type="subcellular location">
    <subcellularLocation>
        <location evidence="1">Endomembrane system</location>
        <topology evidence="1">Multi-pass membrane protein</topology>
    </subcellularLocation>
    <subcellularLocation>
        <location evidence="2">Endoplasmic reticulum membrane</location>
    </subcellularLocation>
</comment>
<keyword evidence="5 9" id="KW-0812">Transmembrane</keyword>
<dbReference type="InterPro" id="IPR005599">
    <property type="entry name" value="GPI_mannosylTrfase"/>
</dbReference>
<name>A0A979GAY4_CHIPD</name>